<feature type="transmembrane region" description="Helical" evidence="7">
    <location>
        <begin position="228"/>
        <end position="249"/>
    </location>
</feature>
<evidence type="ECO:0000256" key="5">
    <source>
        <dbReference type="ARBA" id="ARBA00023136"/>
    </source>
</evidence>
<keyword evidence="2 6" id="KW-0813">Transport</keyword>
<feature type="transmembrane region" description="Helical" evidence="7">
    <location>
        <begin position="307"/>
        <end position="330"/>
    </location>
</feature>
<name>A0A7H9CHQ2_9BACT</name>
<feature type="transmembrane region" description="Helical" evidence="7">
    <location>
        <begin position="183"/>
        <end position="201"/>
    </location>
</feature>
<dbReference type="KEGG" id="cinf:CINF_1157"/>
<evidence type="ECO:0000256" key="7">
    <source>
        <dbReference type="SAM" id="Phobius"/>
    </source>
</evidence>
<gene>
    <name evidence="8" type="ORF">CINF_1157</name>
</gene>
<feature type="transmembrane region" description="Helical" evidence="7">
    <location>
        <begin position="351"/>
        <end position="370"/>
    </location>
</feature>
<dbReference type="RefSeq" id="WP_179974842.1">
    <property type="nucleotide sequence ID" value="NZ_CP049075.1"/>
</dbReference>
<feature type="transmembrane region" description="Helical" evidence="7">
    <location>
        <begin position="92"/>
        <end position="116"/>
    </location>
</feature>
<keyword evidence="6" id="KW-0769">Symport</keyword>
<evidence type="ECO:0000256" key="2">
    <source>
        <dbReference type="ARBA" id="ARBA00022448"/>
    </source>
</evidence>
<dbReference type="PANTHER" id="PTHR42948">
    <property type="entry name" value="TRANSPORTER"/>
    <property type="match status" value="1"/>
</dbReference>
<feature type="transmembrane region" description="Helical" evidence="7">
    <location>
        <begin position="12"/>
        <end position="29"/>
    </location>
</feature>
<dbReference type="Pfam" id="PF00209">
    <property type="entry name" value="SNF"/>
    <property type="match status" value="2"/>
</dbReference>
<keyword evidence="9" id="KW-1185">Reference proteome</keyword>
<evidence type="ECO:0000313" key="8">
    <source>
        <dbReference type="EMBL" id="QLI05647.1"/>
    </source>
</evidence>
<dbReference type="InterPro" id="IPR000175">
    <property type="entry name" value="Na/ntran_symport"/>
</dbReference>
<dbReference type="PRINTS" id="PR00176">
    <property type="entry name" value="NANEUSMPORT"/>
</dbReference>
<organism evidence="8 9">
    <name type="scientific">Candidatus Campylobacter infans</name>
    <dbReference type="NCBI Taxonomy" id="2561898"/>
    <lineage>
        <taxon>Bacteria</taxon>
        <taxon>Pseudomonadati</taxon>
        <taxon>Campylobacterota</taxon>
        <taxon>Epsilonproteobacteria</taxon>
        <taxon>Campylobacterales</taxon>
        <taxon>Campylobacteraceae</taxon>
        <taxon>Campylobacter</taxon>
    </lineage>
</organism>
<feature type="transmembrane region" description="Helical" evidence="7">
    <location>
        <begin position="261"/>
        <end position="287"/>
    </location>
</feature>
<dbReference type="InterPro" id="IPR037272">
    <property type="entry name" value="SNS_sf"/>
</dbReference>
<keyword evidence="5 7" id="KW-0472">Membrane</keyword>
<dbReference type="InterPro" id="IPR047218">
    <property type="entry name" value="YocR/YhdH-like"/>
</dbReference>
<protein>
    <recommendedName>
        <fullName evidence="6">Transporter</fullName>
    </recommendedName>
</protein>
<dbReference type="PANTHER" id="PTHR42948:SF1">
    <property type="entry name" value="TRANSPORTER"/>
    <property type="match status" value="1"/>
</dbReference>
<evidence type="ECO:0000256" key="4">
    <source>
        <dbReference type="ARBA" id="ARBA00022989"/>
    </source>
</evidence>
<dbReference type="EMBL" id="CP049075">
    <property type="protein sequence ID" value="QLI05647.1"/>
    <property type="molecule type" value="Genomic_DNA"/>
</dbReference>
<keyword evidence="4 7" id="KW-1133">Transmembrane helix</keyword>
<feature type="transmembrane region" description="Helical" evidence="7">
    <location>
        <begin position="390"/>
        <end position="412"/>
    </location>
</feature>
<feature type="transmembrane region" description="Helical" evidence="7">
    <location>
        <begin position="41"/>
        <end position="61"/>
    </location>
</feature>
<dbReference type="PROSITE" id="PS00610">
    <property type="entry name" value="NA_NEUROTRAN_SYMP_1"/>
    <property type="match status" value="1"/>
</dbReference>
<evidence type="ECO:0000313" key="9">
    <source>
        <dbReference type="Proteomes" id="UP000509414"/>
    </source>
</evidence>
<feature type="transmembrane region" description="Helical" evidence="7">
    <location>
        <begin position="433"/>
        <end position="455"/>
    </location>
</feature>
<dbReference type="GO" id="GO:0016020">
    <property type="term" value="C:membrane"/>
    <property type="evidence" value="ECO:0007669"/>
    <property type="project" value="UniProtKB-SubCell"/>
</dbReference>
<comment type="similarity">
    <text evidence="6">Belongs to the sodium:neurotransmitter symporter (SNF) (TC 2.A.22) family.</text>
</comment>
<dbReference type="SUPFAM" id="SSF161070">
    <property type="entry name" value="SNF-like"/>
    <property type="match status" value="1"/>
</dbReference>
<evidence type="ECO:0000256" key="6">
    <source>
        <dbReference type="RuleBase" id="RU003732"/>
    </source>
</evidence>
<evidence type="ECO:0000256" key="1">
    <source>
        <dbReference type="ARBA" id="ARBA00004141"/>
    </source>
</evidence>
<dbReference type="Proteomes" id="UP000509414">
    <property type="component" value="Chromosome"/>
</dbReference>
<accession>A0A7H9CHQ2</accession>
<dbReference type="GO" id="GO:0015293">
    <property type="term" value="F:symporter activity"/>
    <property type="evidence" value="ECO:0007669"/>
    <property type="project" value="UniProtKB-KW"/>
</dbReference>
<keyword evidence="3 6" id="KW-0812">Transmembrane</keyword>
<sequence length="460" mass="50670">MQQHRPFWSSRFTYVLAVAGATVGFGATWRFPYLVGQNGGGAYVLVFIVAMILIGIPMLLVENAIGRRMQVNAVDAFGGKVNGREISKYWRIVGYGGLVGAFGIMAYYMVIGGWVLDYIYSILLGDLKIGKGILSAEQTSSFYEKNINNSPLEIGIFTFIFVVINYIILINGAVKGIERAAKYLMPLLFLLMLGMVGRNLSLDGALEGTIYYLKPDFSKINTKLFIDVLGQVFFALSLGFATIITLSSFVKKDESLVQTSIITGILNTAIAVLAGFMIFPSLFTFGIEPNSGPSLVFKSLPIVFSHMFAGDFVAVAFFSLLMIAALTTSLPIYEAIITVLEEKSTLSRKNCILIVLGGIFILGNIPSLLATNILADISIFGKNIFDAYDAISANIFFVLTSLLCAIFVGWVLKDEAKAEILRGSQKYAKLVDIWFFYVKYIIPFIVLIVFISSFYDNFIK</sequence>
<comment type="subcellular location">
    <subcellularLocation>
        <location evidence="1">Membrane</location>
        <topology evidence="1">Multi-pass membrane protein</topology>
    </subcellularLocation>
</comment>
<evidence type="ECO:0000256" key="3">
    <source>
        <dbReference type="ARBA" id="ARBA00022692"/>
    </source>
</evidence>
<reference evidence="8 9" key="1">
    <citation type="submission" date="2020-02" db="EMBL/GenBank/DDBJ databases">
        <title>Complete genome sequence of the novel Campylobacter species Candidatus Campylobacter infans.</title>
        <authorList>
            <person name="Duim B."/>
            <person name="Zomer A."/>
            <person name="van der Graaf L."/>
            <person name="Wagenaar J."/>
        </authorList>
    </citation>
    <scope>NUCLEOTIDE SEQUENCE [LARGE SCALE GENOMIC DNA]</scope>
    <source>
        <strain evidence="8 9">19S00001</strain>
    </source>
</reference>
<dbReference type="NCBIfam" id="NF037979">
    <property type="entry name" value="Na_transp"/>
    <property type="match status" value="1"/>
</dbReference>
<dbReference type="PROSITE" id="PS50267">
    <property type="entry name" value="NA_NEUROTRAN_SYMP_3"/>
    <property type="match status" value="1"/>
</dbReference>
<feature type="transmembrane region" description="Helical" evidence="7">
    <location>
        <begin position="154"/>
        <end position="174"/>
    </location>
</feature>
<dbReference type="CDD" id="cd10336">
    <property type="entry name" value="SLC6sbd_Tyt1-Like"/>
    <property type="match status" value="1"/>
</dbReference>
<proteinExistence type="inferred from homology"/>
<dbReference type="AlphaFoldDB" id="A0A7H9CHQ2"/>